<dbReference type="GO" id="GO:0017080">
    <property type="term" value="F:sodium channel regulator activity"/>
    <property type="evidence" value="ECO:0007669"/>
    <property type="project" value="TreeGrafter"/>
</dbReference>
<dbReference type="AlphaFoldDB" id="A0AAJ6VIZ0"/>
<keyword evidence="1" id="KW-0472">Membrane</keyword>
<keyword evidence="2" id="KW-1185">Reference proteome</keyword>
<sequence>MHAGSSELLLDAKCRQLLHDELLEQEQRRRKLLELGYNAAKRRPPRRTCKQRLTFYATSSLALIAISGGCALLFLVPLYVDPAISTLTADFFPEPVICTTFKREDLWGLFNCSWSSCREGCTSEVYRCTHIYVTYTPWTNSTLNESDYAMDFSESASARENSLAMSAGMVDEPEITEAVLLVNIKGCGYPPVVDCENFTRELGYEGSRFPCYYSRVNGSIVMAEYDRDAEVTIIMHYFAAPLVMTLATTAVLCVMHCDCRCQPPPRRYPPSRRVVRSSRPNDLRYWWLCFYVGECKIKAGFRVVSQD</sequence>
<dbReference type="GO" id="GO:0002028">
    <property type="term" value="P:regulation of sodium ion transport"/>
    <property type="evidence" value="ECO:0007669"/>
    <property type="project" value="TreeGrafter"/>
</dbReference>
<dbReference type="GO" id="GO:0005886">
    <property type="term" value="C:plasma membrane"/>
    <property type="evidence" value="ECO:0007669"/>
    <property type="project" value="TreeGrafter"/>
</dbReference>
<organism evidence="2 3">
    <name type="scientific">Ceratosolen solmsi marchali</name>
    <dbReference type="NCBI Taxonomy" id="326594"/>
    <lineage>
        <taxon>Eukaryota</taxon>
        <taxon>Metazoa</taxon>
        <taxon>Ecdysozoa</taxon>
        <taxon>Arthropoda</taxon>
        <taxon>Hexapoda</taxon>
        <taxon>Insecta</taxon>
        <taxon>Pterygota</taxon>
        <taxon>Neoptera</taxon>
        <taxon>Endopterygota</taxon>
        <taxon>Hymenoptera</taxon>
        <taxon>Apocrita</taxon>
        <taxon>Proctotrupomorpha</taxon>
        <taxon>Chalcidoidea</taxon>
        <taxon>Agaonidae</taxon>
        <taxon>Agaoninae</taxon>
        <taxon>Ceratosolen</taxon>
    </lineage>
</organism>
<proteinExistence type="predicted"/>
<dbReference type="Pfam" id="PF16972">
    <property type="entry name" value="TipE"/>
    <property type="match status" value="2"/>
</dbReference>
<accession>A0AAJ6VIZ0</accession>
<protein>
    <submittedName>
        <fullName evidence="3">Protein tipE</fullName>
    </submittedName>
</protein>
<name>A0AAJ6VIZ0_9HYME</name>
<evidence type="ECO:0000256" key="1">
    <source>
        <dbReference type="SAM" id="Phobius"/>
    </source>
</evidence>
<dbReference type="RefSeq" id="XP_011494094.1">
    <property type="nucleotide sequence ID" value="XM_011495792.1"/>
</dbReference>
<evidence type="ECO:0000313" key="3">
    <source>
        <dbReference type="RefSeq" id="XP_011494094.1"/>
    </source>
</evidence>
<gene>
    <name evidence="3" type="primary">LOC105359254</name>
</gene>
<dbReference type="PANTHER" id="PTHR12335:SF4">
    <property type="entry name" value="TIPE HOMOLOG 1, ISOFORM B"/>
    <property type="match status" value="1"/>
</dbReference>
<evidence type="ECO:0000313" key="2">
    <source>
        <dbReference type="Proteomes" id="UP000695007"/>
    </source>
</evidence>
<dbReference type="GeneID" id="105359254"/>
<dbReference type="Proteomes" id="UP000695007">
    <property type="component" value="Unplaced"/>
</dbReference>
<reference evidence="3" key="1">
    <citation type="submission" date="2025-08" db="UniProtKB">
        <authorList>
            <consortium name="RefSeq"/>
        </authorList>
    </citation>
    <scope>IDENTIFICATION</scope>
</reference>
<feature type="transmembrane region" description="Helical" evidence="1">
    <location>
        <begin position="53"/>
        <end position="80"/>
    </location>
</feature>
<dbReference type="PANTHER" id="PTHR12335">
    <property type="entry name" value="TIPE PROTEIN TEMPERATURE-INDUCED PARALYTIC E"/>
    <property type="match status" value="1"/>
</dbReference>
<keyword evidence="1" id="KW-0812">Transmembrane</keyword>
<dbReference type="InterPro" id="IPR031578">
    <property type="entry name" value="TipE"/>
</dbReference>
<dbReference type="CTD" id="41215"/>
<keyword evidence="1" id="KW-1133">Transmembrane helix</keyword>
<dbReference type="KEGG" id="csol:105359254"/>